<dbReference type="Proteomes" id="UP001501490">
    <property type="component" value="Unassembled WGS sequence"/>
</dbReference>
<sequence>MTDTEIATERELGPTAGAASDRPRLLADFDRAAARYDLMVALNPGYHRHLRSAATALMDRLPSPDRGSPDRGSPDRGVSDRGAPSLLDLGCGSGASTRALLAAEGRVLAPSIVAVDASAGMLARARDKDWPGDVRFRQGLAQDLPSRHGDWGIRAPLDGAFAAYLFRNLPGAGAAGHSVRDDVLQAVRDLLRPGGVFVTQEYSLDGSRSARVRWTAVCRAVVMPLSRLTRTDVALYDYLWHSVLSFDSVERFADRLWRAGFVDVEVRTVRGWQHGILHTFRARVPC</sequence>
<dbReference type="SUPFAM" id="SSF53335">
    <property type="entry name" value="S-adenosyl-L-methionine-dependent methyltransferases"/>
    <property type="match status" value="1"/>
</dbReference>
<keyword evidence="3" id="KW-1185">Reference proteome</keyword>
<evidence type="ECO:0000313" key="3">
    <source>
        <dbReference type="Proteomes" id="UP001501490"/>
    </source>
</evidence>
<proteinExistence type="predicted"/>
<dbReference type="PANTHER" id="PTHR43591:SF24">
    <property type="entry name" value="2-METHOXY-6-POLYPRENYL-1,4-BENZOQUINOL METHYLASE, MITOCHONDRIAL"/>
    <property type="match status" value="1"/>
</dbReference>
<protein>
    <submittedName>
        <fullName evidence="2">Class I SAM-dependent methyltransferase</fullName>
    </submittedName>
</protein>
<dbReference type="EMBL" id="BAABAB010000006">
    <property type="protein sequence ID" value="GAA3608645.1"/>
    <property type="molecule type" value="Genomic_DNA"/>
</dbReference>
<gene>
    <name evidence="2" type="ORF">GCM10022236_07910</name>
</gene>
<accession>A0ABP6ZII4</accession>
<dbReference type="CDD" id="cd02440">
    <property type="entry name" value="AdoMet_MTases"/>
    <property type="match status" value="1"/>
</dbReference>
<evidence type="ECO:0000256" key="1">
    <source>
        <dbReference type="SAM" id="MobiDB-lite"/>
    </source>
</evidence>
<name>A0ABP6ZII4_9ACTN</name>
<dbReference type="InterPro" id="IPR029063">
    <property type="entry name" value="SAM-dependent_MTases_sf"/>
</dbReference>
<organism evidence="2 3">
    <name type="scientific">Microlunatus ginsengisoli</name>
    <dbReference type="NCBI Taxonomy" id="363863"/>
    <lineage>
        <taxon>Bacteria</taxon>
        <taxon>Bacillati</taxon>
        <taxon>Actinomycetota</taxon>
        <taxon>Actinomycetes</taxon>
        <taxon>Propionibacteriales</taxon>
        <taxon>Propionibacteriaceae</taxon>
        <taxon>Microlunatus</taxon>
    </lineage>
</organism>
<feature type="region of interest" description="Disordered" evidence="1">
    <location>
        <begin position="59"/>
        <end position="84"/>
    </location>
</feature>
<keyword evidence="2" id="KW-0808">Transferase</keyword>
<evidence type="ECO:0000313" key="2">
    <source>
        <dbReference type="EMBL" id="GAA3608645.1"/>
    </source>
</evidence>
<dbReference type="GO" id="GO:0032259">
    <property type="term" value="P:methylation"/>
    <property type="evidence" value="ECO:0007669"/>
    <property type="project" value="UniProtKB-KW"/>
</dbReference>
<dbReference type="Pfam" id="PF01209">
    <property type="entry name" value="Ubie_methyltran"/>
    <property type="match status" value="1"/>
</dbReference>
<dbReference type="GO" id="GO:0008168">
    <property type="term" value="F:methyltransferase activity"/>
    <property type="evidence" value="ECO:0007669"/>
    <property type="project" value="UniProtKB-KW"/>
</dbReference>
<dbReference type="Gene3D" id="3.40.50.150">
    <property type="entry name" value="Vaccinia Virus protein VP39"/>
    <property type="match status" value="1"/>
</dbReference>
<feature type="region of interest" description="Disordered" evidence="1">
    <location>
        <begin position="1"/>
        <end position="20"/>
    </location>
</feature>
<dbReference type="RefSeq" id="WP_344801789.1">
    <property type="nucleotide sequence ID" value="NZ_BAABAB010000006.1"/>
</dbReference>
<comment type="caution">
    <text evidence="2">The sequence shown here is derived from an EMBL/GenBank/DDBJ whole genome shotgun (WGS) entry which is preliminary data.</text>
</comment>
<reference evidence="3" key="1">
    <citation type="journal article" date="2019" name="Int. J. Syst. Evol. Microbiol.">
        <title>The Global Catalogue of Microorganisms (GCM) 10K type strain sequencing project: providing services to taxonomists for standard genome sequencing and annotation.</title>
        <authorList>
            <consortium name="The Broad Institute Genomics Platform"/>
            <consortium name="The Broad Institute Genome Sequencing Center for Infectious Disease"/>
            <person name="Wu L."/>
            <person name="Ma J."/>
        </authorList>
    </citation>
    <scope>NUCLEOTIDE SEQUENCE [LARGE SCALE GENOMIC DNA]</scope>
    <source>
        <strain evidence="3">JCM 16929</strain>
    </source>
</reference>
<keyword evidence="2" id="KW-0489">Methyltransferase</keyword>
<dbReference type="PANTHER" id="PTHR43591">
    <property type="entry name" value="METHYLTRANSFERASE"/>
    <property type="match status" value="1"/>
</dbReference>
<feature type="compositionally biased region" description="Basic and acidic residues" evidence="1">
    <location>
        <begin position="67"/>
        <end position="79"/>
    </location>
</feature>